<comment type="caution">
    <text evidence="1">The sequence shown here is derived from an EMBL/GenBank/DDBJ whole genome shotgun (WGS) entry which is preliminary data.</text>
</comment>
<evidence type="ECO:0000313" key="2">
    <source>
        <dbReference type="Proteomes" id="UP000566819"/>
    </source>
</evidence>
<evidence type="ECO:0000313" key="1">
    <source>
        <dbReference type="EMBL" id="KAF4631854.1"/>
    </source>
</evidence>
<reference evidence="1 2" key="1">
    <citation type="submission" date="2020-03" db="EMBL/GenBank/DDBJ databases">
        <title>Draft Genome Sequence of Cudoniella acicularis.</title>
        <authorList>
            <person name="Buettner E."/>
            <person name="Kellner H."/>
        </authorList>
    </citation>
    <scope>NUCLEOTIDE SEQUENCE [LARGE SCALE GENOMIC DNA]</scope>
    <source>
        <strain evidence="1 2">DSM 108380</strain>
    </source>
</reference>
<dbReference type="Proteomes" id="UP000566819">
    <property type="component" value="Unassembled WGS sequence"/>
</dbReference>
<keyword evidence="2" id="KW-1185">Reference proteome</keyword>
<accession>A0A8H4RN88</accession>
<gene>
    <name evidence="1" type="ORF">G7Y89_g6277</name>
</gene>
<proteinExistence type="predicted"/>
<dbReference type="AlphaFoldDB" id="A0A8H4RN88"/>
<organism evidence="1 2">
    <name type="scientific">Cudoniella acicularis</name>
    <dbReference type="NCBI Taxonomy" id="354080"/>
    <lineage>
        <taxon>Eukaryota</taxon>
        <taxon>Fungi</taxon>
        <taxon>Dikarya</taxon>
        <taxon>Ascomycota</taxon>
        <taxon>Pezizomycotina</taxon>
        <taxon>Leotiomycetes</taxon>
        <taxon>Helotiales</taxon>
        <taxon>Tricladiaceae</taxon>
        <taxon>Cudoniella</taxon>
    </lineage>
</organism>
<protein>
    <submittedName>
        <fullName evidence="1">Uncharacterized protein</fullName>
    </submittedName>
</protein>
<dbReference type="EMBL" id="JAAMPI010000403">
    <property type="protein sequence ID" value="KAF4631854.1"/>
    <property type="molecule type" value="Genomic_DNA"/>
</dbReference>
<name>A0A8H4RN88_9HELO</name>
<sequence length="194" mass="21784">MVPLSEKISLELKFGSAQQDLAKSRERIHHLQVLLLRSALYGEQLPNGELAQISMGFEKCVSLPQISTYLHHRGSLLLADSYDTLPLKPLRGYTYEPLQFIYEDITGLVSRPKQPTVAQYNAERHFPWLGPRVKDIVLSASPKDPTLFIEYLNKVINLLTPSGIAGCCLFVIAADISRRAGDVGEETVWLKLYC</sequence>